<evidence type="ECO:0000256" key="1">
    <source>
        <dbReference type="SAM" id="Phobius"/>
    </source>
</evidence>
<feature type="transmembrane region" description="Helical" evidence="1">
    <location>
        <begin position="38"/>
        <end position="65"/>
    </location>
</feature>
<organism evidence="2 3">
    <name type="scientific">Heliomicrobium undosum</name>
    <dbReference type="NCBI Taxonomy" id="121734"/>
    <lineage>
        <taxon>Bacteria</taxon>
        <taxon>Bacillati</taxon>
        <taxon>Bacillota</taxon>
        <taxon>Clostridia</taxon>
        <taxon>Eubacteriales</taxon>
        <taxon>Heliobacteriaceae</taxon>
        <taxon>Heliomicrobium</taxon>
    </lineage>
</organism>
<reference evidence="2 3" key="1">
    <citation type="submission" date="2020-01" db="EMBL/GenBank/DDBJ databases">
        <title>Whole-genome sequence of Heliobacterium undosum DSM 13378.</title>
        <authorList>
            <person name="Kyndt J.A."/>
            <person name="Meyer T.E."/>
        </authorList>
    </citation>
    <scope>NUCLEOTIDE SEQUENCE [LARGE SCALE GENOMIC DNA]</scope>
    <source>
        <strain evidence="2 3">DSM 13378</strain>
    </source>
</reference>
<evidence type="ECO:0000313" key="2">
    <source>
        <dbReference type="EMBL" id="MZP29769.1"/>
    </source>
</evidence>
<evidence type="ECO:0000313" key="3">
    <source>
        <dbReference type="Proteomes" id="UP000463470"/>
    </source>
</evidence>
<keyword evidence="1" id="KW-1133">Transmembrane helix</keyword>
<keyword evidence="3" id="KW-1185">Reference proteome</keyword>
<protein>
    <submittedName>
        <fullName evidence="2">Uncharacterized protein</fullName>
    </submittedName>
</protein>
<dbReference type="EMBL" id="WXEY01000007">
    <property type="protein sequence ID" value="MZP29769.1"/>
    <property type="molecule type" value="Genomic_DNA"/>
</dbReference>
<feature type="transmembrane region" description="Helical" evidence="1">
    <location>
        <begin position="7"/>
        <end position="32"/>
    </location>
</feature>
<gene>
    <name evidence="2" type="ORF">GTO91_08630</name>
</gene>
<comment type="caution">
    <text evidence="2">The sequence shown here is derived from an EMBL/GenBank/DDBJ whole genome shotgun (WGS) entry which is preliminary data.</text>
</comment>
<accession>A0A845L3Q5</accession>
<dbReference type="Proteomes" id="UP000463470">
    <property type="component" value="Unassembled WGS sequence"/>
</dbReference>
<keyword evidence="1" id="KW-0812">Transmembrane</keyword>
<dbReference type="AlphaFoldDB" id="A0A845L3Q5"/>
<name>A0A845L3Q5_9FIRM</name>
<dbReference type="RefSeq" id="WP_161257849.1">
    <property type="nucleotide sequence ID" value="NZ_WXEY01000007.1"/>
</dbReference>
<keyword evidence="1" id="KW-0472">Membrane</keyword>
<feature type="transmembrane region" description="Helical" evidence="1">
    <location>
        <begin position="86"/>
        <end position="103"/>
    </location>
</feature>
<proteinExistence type="predicted"/>
<sequence>MKNLTRYFLANILFIPFYFGLPVVLVMGINTFKEPMDYYFGMPFVTFLLAFMIALIPNFIVFAVGQFTHRKNKEEMMKNLWRFAKITLLVSVALTILTSIYLFRTITYP</sequence>
<dbReference type="OrthoDB" id="9810952at2"/>